<reference evidence="3 4" key="1">
    <citation type="submission" date="2016-07" db="EMBL/GenBank/DDBJ databases">
        <title>Draft genome of the white-rot fungus Obba rivulosa 3A-2.</title>
        <authorList>
            <consortium name="DOE Joint Genome Institute"/>
            <person name="Miettinen O."/>
            <person name="Riley R."/>
            <person name="Acob R."/>
            <person name="Barry K."/>
            <person name="Cullen D."/>
            <person name="De Vries R."/>
            <person name="Hainaut M."/>
            <person name="Hatakka A."/>
            <person name="Henrissat B."/>
            <person name="Hilden K."/>
            <person name="Kuo R."/>
            <person name="Labutti K."/>
            <person name="Lipzen A."/>
            <person name="Makela M.R."/>
            <person name="Sandor L."/>
            <person name="Spatafora J.W."/>
            <person name="Grigoriev I.V."/>
            <person name="Hibbett D.S."/>
        </authorList>
    </citation>
    <scope>NUCLEOTIDE SEQUENCE [LARGE SCALE GENOMIC DNA]</scope>
    <source>
        <strain evidence="3 4">3A-2</strain>
    </source>
</reference>
<protein>
    <recommendedName>
        <fullName evidence="2">DUF6533 domain-containing protein</fullName>
    </recommendedName>
</protein>
<gene>
    <name evidence="3" type="ORF">OBBRIDRAFT_792065</name>
</gene>
<evidence type="ECO:0000313" key="3">
    <source>
        <dbReference type="EMBL" id="OCH91589.1"/>
    </source>
</evidence>
<feature type="transmembrane region" description="Helical" evidence="1">
    <location>
        <begin position="122"/>
        <end position="141"/>
    </location>
</feature>
<dbReference type="Proteomes" id="UP000250043">
    <property type="component" value="Unassembled WGS sequence"/>
</dbReference>
<organism evidence="3 4">
    <name type="scientific">Obba rivulosa</name>
    <dbReference type="NCBI Taxonomy" id="1052685"/>
    <lineage>
        <taxon>Eukaryota</taxon>
        <taxon>Fungi</taxon>
        <taxon>Dikarya</taxon>
        <taxon>Basidiomycota</taxon>
        <taxon>Agaricomycotina</taxon>
        <taxon>Agaricomycetes</taxon>
        <taxon>Polyporales</taxon>
        <taxon>Gelatoporiaceae</taxon>
        <taxon>Obba</taxon>
    </lineage>
</organism>
<name>A0A8E2B0D2_9APHY</name>
<feature type="transmembrane region" description="Helical" evidence="1">
    <location>
        <begin position="90"/>
        <end position="110"/>
    </location>
</feature>
<dbReference type="OrthoDB" id="2802397at2759"/>
<feature type="transmembrane region" description="Helical" evidence="1">
    <location>
        <begin position="269"/>
        <end position="291"/>
    </location>
</feature>
<dbReference type="Pfam" id="PF20151">
    <property type="entry name" value="DUF6533"/>
    <property type="match status" value="1"/>
</dbReference>
<evidence type="ECO:0000259" key="2">
    <source>
        <dbReference type="Pfam" id="PF20151"/>
    </source>
</evidence>
<dbReference type="InterPro" id="IPR045340">
    <property type="entry name" value="DUF6533"/>
</dbReference>
<feature type="domain" description="DUF6533" evidence="2">
    <location>
        <begin position="49"/>
        <end position="93"/>
    </location>
</feature>
<feature type="transmembrane region" description="Helical" evidence="1">
    <location>
        <begin position="148"/>
        <end position="169"/>
    </location>
</feature>
<feature type="transmembrane region" description="Helical" evidence="1">
    <location>
        <begin position="242"/>
        <end position="263"/>
    </location>
</feature>
<evidence type="ECO:0000256" key="1">
    <source>
        <dbReference type="SAM" id="Phobius"/>
    </source>
</evidence>
<proteinExistence type="predicted"/>
<evidence type="ECO:0000313" key="4">
    <source>
        <dbReference type="Proteomes" id="UP000250043"/>
    </source>
</evidence>
<keyword evidence="1" id="KW-1133">Transmembrane helix</keyword>
<keyword evidence="1" id="KW-0812">Transmembrane</keyword>
<feature type="transmembrane region" description="Helical" evidence="1">
    <location>
        <begin position="202"/>
        <end position="221"/>
    </location>
</feature>
<accession>A0A8E2B0D2</accession>
<keyword evidence="4" id="KW-1185">Reference proteome</keyword>
<keyword evidence="1" id="KW-0472">Membrane</keyword>
<dbReference type="AlphaFoldDB" id="A0A8E2B0D2"/>
<sequence length="376" mass="41403">MSHYLFLRTAVPVRVIHSFKRLCESIIRSMSYVPPGVLTFLQGTWIQQCSVVAGSALVLYDHLSTLFCEFQVIWTRRNSSVTILFHLNRWLILAWAVLQITNSFLPLLPLPSCAAANHLNNAVSLLLSVVWAAFSAVRIYAISTGNWLLASVVFSLSLVPVGTNAYAHFTTFSFQAITLPVIGTFCDATTQISETLSIKVAISTRVCVITADVIILLTTWLKTYSIQKHATRANMKSPLATILLVDGTAYFLLLLALNIMDIIGFVLGIFIWTVGAFTIPLSAVIISHFLLNLRRLSYEPEGSGLDSHRFSSGSINRGSIRFAPFVDNMGELVDQGDNPSDCWEDFQFAPNNSGTLGARQKICDGPNDESATTVMD</sequence>
<dbReference type="EMBL" id="KV722382">
    <property type="protein sequence ID" value="OCH91589.1"/>
    <property type="molecule type" value="Genomic_DNA"/>
</dbReference>